<proteinExistence type="predicted"/>
<comment type="caution">
    <text evidence="1">The sequence shown here is derived from an EMBL/GenBank/DDBJ whole genome shotgun (WGS) entry which is preliminary data.</text>
</comment>
<organism evidence="1 2">
    <name type="scientific">Tamilnaduibacter salinus</name>
    <dbReference type="NCBI Taxonomy" id="1484056"/>
    <lineage>
        <taxon>Bacteria</taxon>
        <taxon>Pseudomonadati</taxon>
        <taxon>Pseudomonadota</taxon>
        <taxon>Gammaproteobacteria</taxon>
        <taxon>Pseudomonadales</taxon>
        <taxon>Marinobacteraceae</taxon>
        <taxon>Tamilnaduibacter</taxon>
    </lineage>
</organism>
<dbReference type="Proteomes" id="UP000245887">
    <property type="component" value="Unassembled WGS sequence"/>
</dbReference>
<protein>
    <submittedName>
        <fullName evidence="1">Uncharacterized protein</fullName>
    </submittedName>
</protein>
<gene>
    <name evidence="1" type="ORF">C8D92_104122</name>
</gene>
<dbReference type="EMBL" id="QEKQ01000004">
    <property type="protein sequence ID" value="PVY76891.1"/>
    <property type="molecule type" value="Genomic_DNA"/>
</dbReference>
<dbReference type="OrthoDB" id="1415778at2"/>
<dbReference type="RefSeq" id="WP_116918943.1">
    <property type="nucleotide sequence ID" value="NZ_QEKQ01000004.1"/>
</dbReference>
<dbReference type="AlphaFoldDB" id="A0A2U1CXB0"/>
<accession>A0A2U1CXB0</accession>
<sequence>MIEPGEVFEAVRRGYNEFEAASNSEILDYFSSIDAGAAAGHASHIKGILFEQEYVDLMEAQAIEAQVFEATNHPITDVAILDGDNIVQEIQLKATDSSSYIGAAVEENPDVGIVATSEAAASFDGDMVVDSGIEDAALEQAISETLLDEAFNPVSPVSVIGWMFGLPF</sequence>
<evidence type="ECO:0000313" key="2">
    <source>
        <dbReference type="Proteomes" id="UP000245887"/>
    </source>
</evidence>
<reference evidence="1 2" key="1">
    <citation type="submission" date="2018-04" db="EMBL/GenBank/DDBJ databases">
        <title>Genomic Encyclopedia of Type Strains, Phase IV (KMG-IV): sequencing the most valuable type-strain genomes for metagenomic binning, comparative biology and taxonomic classification.</title>
        <authorList>
            <person name="Goeker M."/>
        </authorList>
    </citation>
    <scope>NUCLEOTIDE SEQUENCE [LARGE SCALE GENOMIC DNA]</scope>
    <source>
        <strain evidence="1 2">DSM 28688</strain>
    </source>
</reference>
<name>A0A2U1CXB0_9GAMM</name>
<evidence type="ECO:0000313" key="1">
    <source>
        <dbReference type="EMBL" id="PVY76891.1"/>
    </source>
</evidence>